<dbReference type="GO" id="GO:1990825">
    <property type="term" value="F:sequence-specific mRNA binding"/>
    <property type="evidence" value="ECO:0000318"/>
    <property type="project" value="GO_Central"/>
</dbReference>
<organism evidence="1 2">
    <name type="scientific">Manihot esculenta</name>
    <name type="common">Cassava</name>
    <name type="synonym">Jatropha manihot</name>
    <dbReference type="NCBI Taxonomy" id="3983"/>
    <lineage>
        <taxon>Eukaryota</taxon>
        <taxon>Viridiplantae</taxon>
        <taxon>Streptophyta</taxon>
        <taxon>Embryophyta</taxon>
        <taxon>Tracheophyta</taxon>
        <taxon>Spermatophyta</taxon>
        <taxon>Magnoliopsida</taxon>
        <taxon>eudicotyledons</taxon>
        <taxon>Gunneridae</taxon>
        <taxon>Pentapetalae</taxon>
        <taxon>rosids</taxon>
        <taxon>fabids</taxon>
        <taxon>Malpighiales</taxon>
        <taxon>Euphorbiaceae</taxon>
        <taxon>Crotonoideae</taxon>
        <taxon>Manihoteae</taxon>
        <taxon>Manihot</taxon>
    </lineage>
</organism>
<dbReference type="Gramene" id="Manes.04G131200.1.v8.1">
    <property type="protein sequence ID" value="Manes.04G131200.1.v8.1.CDS.1"/>
    <property type="gene ID" value="Manes.04G131200.v8.1"/>
</dbReference>
<dbReference type="PANTHER" id="PTHR47594">
    <property type="entry name" value="PPR CONTAINING PLANT-LIKE PROTEIN"/>
    <property type="match status" value="1"/>
</dbReference>
<dbReference type="GO" id="GO:0009507">
    <property type="term" value="C:chloroplast"/>
    <property type="evidence" value="ECO:0000318"/>
    <property type="project" value="GO_Central"/>
</dbReference>
<name>A0A2C9W219_MANES</name>
<gene>
    <name evidence="1" type="ORF">MANES_04G131200v8</name>
</gene>
<dbReference type="OrthoDB" id="675068at2759"/>
<dbReference type="AlphaFoldDB" id="A0A2C9W219"/>
<evidence type="ECO:0000313" key="1">
    <source>
        <dbReference type="EMBL" id="OAY53044.1"/>
    </source>
</evidence>
<accession>A0A2C9W219</accession>
<proteinExistence type="predicted"/>
<keyword evidence="2" id="KW-1185">Reference proteome</keyword>
<dbReference type="GO" id="GO:0000373">
    <property type="term" value="P:Group II intron splicing"/>
    <property type="evidence" value="ECO:0000318"/>
    <property type="project" value="GO_Central"/>
</dbReference>
<dbReference type="STRING" id="3983.A0A2C9W219"/>
<sequence>MASALHLNVTSSAFLYPKPNIKTLTRPLTTTIATTIRCGGPRSNRGPLVKGRILSTEAILAVQSLKRAYNKSSSNSKDLPNLSRLIKSDLISILRELLRQDLCPLAIHVLSTLRSEYAGQIDLGLYADVISGLSRNKLYEHIDRLIEDLEKDEGVIQWETDKGLLRVIRGVVDAGRRESAVKICEMLRRSGCGERWPADEYVVGVLSKGLRRMGETELASEVDKEFGGIFRGNSEKLVV</sequence>
<dbReference type="PANTHER" id="PTHR47594:SF3">
    <property type="entry name" value="PROTEIN THYLAKOID ASSEMBLY 8, CHLOROPLASTIC"/>
    <property type="match status" value="1"/>
</dbReference>
<dbReference type="EMBL" id="CM004390">
    <property type="protein sequence ID" value="OAY53044.1"/>
    <property type="molecule type" value="Genomic_DNA"/>
</dbReference>
<dbReference type="InterPro" id="IPR011990">
    <property type="entry name" value="TPR-like_helical_dom_sf"/>
</dbReference>
<dbReference type="GO" id="GO:0009793">
    <property type="term" value="P:embryo development ending in seed dormancy"/>
    <property type="evidence" value="ECO:0007669"/>
    <property type="project" value="EnsemblPlants"/>
</dbReference>
<evidence type="ECO:0000313" key="2">
    <source>
        <dbReference type="Proteomes" id="UP000091857"/>
    </source>
</evidence>
<protein>
    <recommendedName>
        <fullName evidence="3">Pentatricopeptide repeat-containing protein</fullName>
    </recommendedName>
</protein>
<dbReference type="GO" id="GO:0009658">
    <property type="term" value="P:chloroplast organization"/>
    <property type="evidence" value="ECO:0007669"/>
    <property type="project" value="EnsemblPlants"/>
</dbReference>
<dbReference type="Proteomes" id="UP000091857">
    <property type="component" value="Chromosome 4"/>
</dbReference>
<dbReference type="Gene3D" id="1.25.40.10">
    <property type="entry name" value="Tetratricopeptide repeat domain"/>
    <property type="match status" value="1"/>
</dbReference>
<dbReference type="OMA" id="VRIYGMM"/>
<comment type="caution">
    <text evidence="1">The sequence shown here is derived from an EMBL/GenBank/DDBJ whole genome shotgun (WGS) entry which is preliminary data.</text>
</comment>
<evidence type="ECO:0008006" key="3">
    <source>
        <dbReference type="Google" id="ProtNLM"/>
    </source>
</evidence>
<reference evidence="2" key="1">
    <citation type="journal article" date="2016" name="Nat. Biotechnol.">
        <title>Sequencing wild and cultivated cassava and related species reveals extensive interspecific hybridization and genetic diversity.</title>
        <authorList>
            <person name="Bredeson J.V."/>
            <person name="Lyons J.B."/>
            <person name="Prochnik S.E."/>
            <person name="Wu G.A."/>
            <person name="Ha C.M."/>
            <person name="Edsinger-Gonzales E."/>
            <person name="Grimwood J."/>
            <person name="Schmutz J."/>
            <person name="Rabbi I.Y."/>
            <person name="Egesi C."/>
            <person name="Nauluvula P."/>
            <person name="Lebot V."/>
            <person name="Ndunguru J."/>
            <person name="Mkamilo G."/>
            <person name="Bart R.S."/>
            <person name="Setter T.L."/>
            <person name="Gleadow R.M."/>
            <person name="Kulakow P."/>
            <person name="Ferguson M.E."/>
            <person name="Rounsley S."/>
            <person name="Rokhsar D.S."/>
        </authorList>
    </citation>
    <scope>NUCLEOTIDE SEQUENCE [LARGE SCALE GENOMIC DNA]</scope>
    <source>
        <strain evidence="2">cv. AM560-2</strain>
    </source>
</reference>
<dbReference type="InterPro" id="IPR044190">
    <property type="entry name" value="THA8-like"/>
</dbReference>